<evidence type="ECO:0000313" key="1">
    <source>
        <dbReference type="EMBL" id="EGT40366.1"/>
    </source>
</evidence>
<keyword evidence="2" id="KW-1185">Reference proteome</keyword>
<accession>G0MBE7</accession>
<evidence type="ECO:0000313" key="2">
    <source>
        <dbReference type="Proteomes" id="UP000008068"/>
    </source>
</evidence>
<dbReference type="InParanoid" id="G0MBE7"/>
<dbReference type="Proteomes" id="UP000008068">
    <property type="component" value="Unassembled WGS sequence"/>
</dbReference>
<gene>
    <name evidence="1" type="ORF">CAEBREN_24423</name>
</gene>
<dbReference type="HOGENOM" id="CLU_1836866_0_0_1"/>
<dbReference type="EMBL" id="GL379788">
    <property type="protein sequence ID" value="EGT40366.1"/>
    <property type="molecule type" value="Genomic_DNA"/>
</dbReference>
<reference evidence="2" key="1">
    <citation type="submission" date="2011-07" db="EMBL/GenBank/DDBJ databases">
        <authorList>
            <consortium name="Caenorhabditis brenneri Sequencing and Analysis Consortium"/>
            <person name="Wilson R.K."/>
        </authorList>
    </citation>
    <scope>NUCLEOTIDE SEQUENCE [LARGE SCALE GENOMIC DNA]</scope>
    <source>
        <strain evidence="2">PB2801</strain>
    </source>
</reference>
<sequence length="140" mass="16569">MLPVTSVFKVPFPVKRKSVLSGKELKHMQRKARGFGRLLKHPRKNTPELQKYILKLRTLQQAFIQCAKRPFMMNMRKIVDSYVEMMKPLEDILIRVILRNEDVKIVCRQQWPSQTNMGGTPINKIMSSCQFHQKWRCCTH</sequence>
<dbReference type="AlphaFoldDB" id="G0MBE7"/>
<name>G0MBE7_CAEBE</name>
<organism evidence="2">
    <name type="scientific">Caenorhabditis brenneri</name>
    <name type="common">Nematode worm</name>
    <dbReference type="NCBI Taxonomy" id="135651"/>
    <lineage>
        <taxon>Eukaryota</taxon>
        <taxon>Metazoa</taxon>
        <taxon>Ecdysozoa</taxon>
        <taxon>Nematoda</taxon>
        <taxon>Chromadorea</taxon>
        <taxon>Rhabditida</taxon>
        <taxon>Rhabditina</taxon>
        <taxon>Rhabditomorpha</taxon>
        <taxon>Rhabditoidea</taxon>
        <taxon>Rhabditidae</taxon>
        <taxon>Peloderinae</taxon>
        <taxon>Caenorhabditis</taxon>
    </lineage>
</organism>
<proteinExistence type="predicted"/>
<protein>
    <submittedName>
        <fullName evidence="1">Uncharacterized protein</fullName>
    </submittedName>
</protein>